<evidence type="ECO:0000313" key="1">
    <source>
        <dbReference type="EMBL" id="KAI7950139.1"/>
    </source>
</evidence>
<reference evidence="1 2" key="3">
    <citation type="journal article" date="2022" name="Microbiol. Spectr.">
        <title>Folding features and dynamics of 3D genome architecture in plant fungal pathogens.</title>
        <authorList>
            <person name="Xia C."/>
        </authorList>
    </citation>
    <scope>NUCLEOTIDE SEQUENCE [LARGE SCALE GENOMIC DNA]</scope>
    <source>
        <strain evidence="1 2">93-210</strain>
    </source>
</reference>
<reference evidence="2" key="2">
    <citation type="journal article" date="2018" name="Mol. Plant Microbe Interact.">
        <title>Genome sequence resources for the wheat stripe rust pathogen (Puccinia striiformis f. sp. tritici) and the barley stripe rust pathogen (Puccinia striiformis f. sp. hordei).</title>
        <authorList>
            <person name="Xia C."/>
            <person name="Wang M."/>
            <person name="Yin C."/>
            <person name="Cornejo O.E."/>
            <person name="Hulbert S.H."/>
            <person name="Chen X."/>
        </authorList>
    </citation>
    <scope>NUCLEOTIDE SEQUENCE [LARGE SCALE GENOMIC DNA]</scope>
    <source>
        <strain evidence="2">93-210</strain>
    </source>
</reference>
<dbReference type="Proteomes" id="UP001060170">
    <property type="component" value="Chromosome 8"/>
</dbReference>
<name>A0ACC0ECF7_9BASI</name>
<sequence>MASYRIFVKMVTFKPGDGGAARVKSEKIEKKTGPEEKGLPYSASSGRASIPTQVSTNSNLLPEWILSIIQQDFSSYTKSKCSLPRADVSDE</sequence>
<keyword evidence="2" id="KW-1185">Reference proteome</keyword>
<organism evidence="1 2">
    <name type="scientific">Puccinia striiformis f. sp. tritici</name>
    <dbReference type="NCBI Taxonomy" id="168172"/>
    <lineage>
        <taxon>Eukaryota</taxon>
        <taxon>Fungi</taxon>
        <taxon>Dikarya</taxon>
        <taxon>Basidiomycota</taxon>
        <taxon>Pucciniomycotina</taxon>
        <taxon>Pucciniomycetes</taxon>
        <taxon>Pucciniales</taxon>
        <taxon>Pucciniaceae</taxon>
        <taxon>Puccinia</taxon>
    </lineage>
</organism>
<dbReference type="EMBL" id="CM045872">
    <property type="protein sequence ID" value="KAI7950139.1"/>
    <property type="molecule type" value="Genomic_DNA"/>
</dbReference>
<comment type="caution">
    <text evidence="1">The sequence shown here is derived from an EMBL/GenBank/DDBJ whole genome shotgun (WGS) entry which is preliminary data.</text>
</comment>
<gene>
    <name evidence="1" type="ORF">MJO28_008960</name>
</gene>
<evidence type="ECO:0000313" key="2">
    <source>
        <dbReference type="Proteomes" id="UP001060170"/>
    </source>
</evidence>
<protein>
    <submittedName>
        <fullName evidence="1">Uncharacterized protein</fullName>
    </submittedName>
</protein>
<proteinExistence type="predicted"/>
<reference evidence="2" key="1">
    <citation type="journal article" date="2018" name="BMC Genomics">
        <title>Genomic insights into host adaptation between the wheat stripe rust pathogen (Puccinia striiformis f. sp. tritici) and the barley stripe rust pathogen (Puccinia striiformis f. sp. hordei).</title>
        <authorList>
            <person name="Xia C."/>
            <person name="Wang M."/>
            <person name="Yin C."/>
            <person name="Cornejo O.E."/>
            <person name="Hulbert S.H."/>
            <person name="Chen X."/>
        </authorList>
    </citation>
    <scope>NUCLEOTIDE SEQUENCE [LARGE SCALE GENOMIC DNA]</scope>
    <source>
        <strain evidence="2">93-210</strain>
    </source>
</reference>
<accession>A0ACC0ECF7</accession>